<dbReference type="GO" id="GO:0004222">
    <property type="term" value="F:metalloendopeptidase activity"/>
    <property type="evidence" value="ECO:0007669"/>
    <property type="project" value="TreeGrafter"/>
</dbReference>
<dbReference type="CDD" id="cd14789">
    <property type="entry name" value="Tiki"/>
    <property type="match status" value="1"/>
</dbReference>
<evidence type="ECO:0000256" key="3">
    <source>
        <dbReference type="ARBA" id="ARBA00004479"/>
    </source>
</evidence>
<keyword evidence="6" id="KW-0479">Metal-binding</keyword>
<evidence type="ECO:0000256" key="1">
    <source>
        <dbReference type="ARBA" id="ARBA00001936"/>
    </source>
</evidence>
<accession>A0A929L0Q3</accession>
<dbReference type="GO" id="GO:0006508">
    <property type="term" value="P:proteolysis"/>
    <property type="evidence" value="ECO:0007669"/>
    <property type="project" value="UniProtKB-KW"/>
</dbReference>
<evidence type="ECO:0000256" key="2">
    <source>
        <dbReference type="ARBA" id="ARBA00001941"/>
    </source>
</evidence>
<evidence type="ECO:0000256" key="13">
    <source>
        <dbReference type="SAM" id="SignalP"/>
    </source>
</evidence>
<dbReference type="Proteomes" id="UP000622475">
    <property type="component" value="Unassembled WGS sequence"/>
</dbReference>
<keyword evidence="5" id="KW-0812">Transmembrane</keyword>
<dbReference type="PANTHER" id="PTHR31120:SF6">
    <property type="entry name" value="METALLOPROTEASE TIKI HOMOLOG"/>
    <property type="match status" value="1"/>
</dbReference>
<dbReference type="GO" id="GO:0016020">
    <property type="term" value="C:membrane"/>
    <property type="evidence" value="ECO:0007669"/>
    <property type="project" value="UniProtKB-SubCell"/>
</dbReference>
<sequence>MKRSIYLLALCLSILQTASAQSKQAYNSLLWEVSGKGLKAPSYLFGTYHFATKKLVDSLPAIRQKFEGSKAMAGEIVMDSTMMLKLAGSVVLTKGSLDSLFSADDYKVIHDKLIALFGDQMANGFKKLKPSAVQLMVASATAPIPPPPLNEQLDNYFQTESKKQNEPVIGLETVEEQIELLMNGEMETQKKQLLKYLREMDQNKDVSIKLYQLYLKQDLDGLATLIKDTPGYTQKEMDDLLKARNLKWLAKLPAIMSAQSTFVAVGAAHLLGEWGLIDQLRKQGYTVKAVKM</sequence>
<keyword evidence="4" id="KW-0645">Protease</keyword>
<comment type="cofactor">
    <cofactor evidence="2">
        <name>Co(2+)</name>
        <dbReference type="ChEBI" id="CHEBI:48828"/>
    </cofactor>
</comment>
<comment type="subcellular location">
    <subcellularLocation>
        <location evidence="3">Membrane</location>
        <topology evidence="3">Single-pass type I membrane protein</topology>
    </subcellularLocation>
</comment>
<evidence type="ECO:0000256" key="5">
    <source>
        <dbReference type="ARBA" id="ARBA00022692"/>
    </source>
</evidence>
<evidence type="ECO:0000256" key="8">
    <source>
        <dbReference type="ARBA" id="ARBA00022801"/>
    </source>
</evidence>
<comment type="caution">
    <text evidence="14">The sequence shown here is derived from an EMBL/GenBank/DDBJ whole genome shotgun (WGS) entry which is preliminary data.</text>
</comment>
<keyword evidence="11" id="KW-0472">Membrane</keyword>
<dbReference type="InterPro" id="IPR040230">
    <property type="entry name" value="TIKI1/2-like"/>
</dbReference>
<dbReference type="GO" id="GO:0046872">
    <property type="term" value="F:metal ion binding"/>
    <property type="evidence" value="ECO:0007669"/>
    <property type="project" value="UniProtKB-KW"/>
</dbReference>
<dbReference type="PANTHER" id="PTHR31120">
    <property type="entry name" value="METALLOPROTEASE TIKI"/>
    <property type="match status" value="1"/>
</dbReference>
<evidence type="ECO:0000313" key="15">
    <source>
        <dbReference type="Proteomes" id="UP000622475"/>
    </source>
</evidence>
<dbReference type="Pfam" id="PF01963">
    <property type="entry name" value="TraB_PrgY_gumN"/>
    <property type="match status" value="1"/>
</dbReference>
<evidence type="ECO:0000256" key="10">
    <source>
        <dbReference type="ARBA" id="ARBA00023049"/>
    </source>
</evidence>
<keyword evidence="15" id="KW-1185">Reference proteome</keyword>
<evidence type="ECO:0000256" key="4">
    <source>
        <dbReference type="ARBA" id="ARBA00022670"/>
    </source>
</evidence>
<keyword evidence="8" id="KW-0378">Hydrolase</keyword>
<evidence type="ECO:0000313" key="14">
    <source>
        <dbReference type="EMBL" id="MBE9662369.1"/>
    </source>
</evidence>
<keyword evidence="12" id="KW-0325">Glycoprotein</keyword>
<evidence type="ECO:0000256" key="11">
    <source>
        <dbReference type="ARBA" id="ARBA00023136"/>
    </source>
</evidence>
<reference evidence="14" key="1">
    <citation type="submission" date="2020-10" db="EMBL/GenBank/DDBJ databases">
        <title>Mucilaginibacter mali sp. nov., isolated from rhizosphere soil of apple orchard.</title>
        <authorList>
            <person name="Lee J.-S."/>
            <person name="Kim H.S."/>
            <person name="Kim J.-S."/>
        </authorList>
    </citation>
    <scope>NUCLEOTIDE SEQUENCE</scope>
    <source>
        <strain evidence="14">KCTC 22746</strain>
    </source>
</reference>
<evidence type="ECO:0000256" key="12">
    <source>
        <dbReference type="ARBA" id="ARBA00023180"/>
    </source>
</evidence>
<dbReference type="RefSeq" id="WP_194111539.1">
    <property type="nucleotide sequence ID" value="NZ_JADFFL010000003.1"/>
</dbReference>
<dbReference type="GO" id="GO:0030178">
    <property type="term" value="P:negative regulation of Wnt signaling pathway"/>
    <property type="evidence" value="ECO:0007669"/>
    <property type="project" value="InterPro"/>
</dbReference>
<comment type="cofactor">
    <cofactor evidence="1">
        <name>Mn(2+)</name>
        <dbReference type="ChEBI" id="CHEBI:29035"/>
    </cofactor>
</comment>
<feature type="signal peptide" evidence="13">
    <location>
        <begin position="1"/>
        <end position="20"/>
    </location>
</feature>
<keyword evidence="10" id="KW-0482">Metalloprotease</keyword>
<protein>
    <submittedName>
        <fullName evidence="14">TraB/GumN family protein</fullName>
    </submittedName>
</protein>
<evidence type="ECO:0000256" key="7">
    <source>
        <dbReference type="ARBA" id="ARBA00022729"/>
    </source>
</evidence>
<gene>
    <name evidence="14" type="ORF">IRJ16_10780</name>
</gene>
<dbReference type="InterPro" id="IPR002816">
    <property type="entry name" value="TraB/PrgY/GumN_fam"/>
</dbReference>
<dbReference type="EMBL" id="JADFFL010000003">
    <property type="protein sequence ID" value="MBE9662369.1"/>
    <property type="molecule type" value="Genomic_DNA"/>
</dbReference>
<keyword evidence="7 13" id="KW-0732">Signal</keyword>
<organism evidence="14 15">
    <name type="scientific">Mucilaginibacter myungsuensis</name>
    <dbReference type="NCBI Taxonomy" id="649104"/>
    <lineage>
        <taxon>Bacteria</taxon>
        <taxon>Pseudomonadati</taxon>
        <taxon>Bacteroidota</taxon>
        <taxon>Sphingobacteriia</taxon>
        <taxon>Sphingobacteriales</taxon>
        <taxon>Sphingobacteriaceae</taxon>
        <taxon>Mucilaginibacter</taxon>
    </lineage>
</organism>
<proteinExistence type="predicted"/>
<evidence type="ECO:0000256" key="9">
    <source>
        <dbReference type="ARBA" id="ARBA00022989"/>
    </source>
</evidence>
<keyword evidence="9" id="KW-1133">Transmembrane helix</keyword>
<name>A0A929L0Q3_9SPHI</name>
<evidence type="ECO:0000256" key="6">
    <source>
        <dbReference type="ARBA" id="ARBA00022723"/>
    </source>
</evidence>
<feature type="chain" id="PRO_5037021392" evidence="13">
    <location>
        <begin position="21"/>
        <end position="292"/>
    </location>
</feature>
<dbReference type="AlphaFoldDB" id="A0A929L0Q3"/>